<evidence type="ECO:0000313" key="3">
    <source>
        <dbReference type="Proteomes" id="UP000241222"/>
    </source>
</evidence>
<dbReference type="AlphaFoldDB" id="A0A2T3IW47"/>
<organism evidence="2 3">
    <name type="scientific">Photobacterium lutimaris</name>
    <dbReference type="NCBI Taxonomy" id="388278"/>
    <lineage>
        <taxon>Bacteria</taxon>
        <taxon>Pseudomonadati</taxon>
        <taxon>Pseudomonadota</taxon>
        <taxon>Gammaproteobacteria</taxon>
        <taxon>Vibrionales</taxon>
        <taxon>Vibrionaceae</taxon>
        <taxon>Photobacterium</taxon>
    </lineage>
</organism>
<dbReference type="RefSeq" id="WP_107349970.1">
    <property type="nucleotide sequence ID" value="NZ_PYMH01000008.1"/>
</dbReference>
<dbReference type="Proteomes" id="UP000241222">
    <property type="component" value="Unassembled WGS sequence"/>
</dbReference>
<proteinExistence type="predicted"/>
<dbReference type="OrthoDB" id="5915569at2"/>
<feature type="signal peptide" evidence="1">
    <location>
        <begin position="1"/>
        <end position="23"/>
    </location>
</feature>
<comment type="caution">
    <text evidence="2">The sequence shown here is derived from an EMBL/GenBank/DDBJ whole genome shotgun (WGS) entry which is preliminary data.</text>
</comment>
<gene>
    <name evidence="2" type="ORF">C9I99_16485</name>
</gene>
<dbReference type="EMBL" id="PYMH01000008">
    <property type="protein sequence ID" value="PSU32663.1"/>
    <property type="molecule type" value="Genomic_DNA"/>
</dbReference>
<keyword evidence="3" id="KW-1185">Reference proteome</keyword>
<sequence>MLLRVCGYQLAVVGFALSLGAQASDAPVCQFEWHNSLSMQDGALNLELKGESFQIQPSGQLYFGVHKVQLNDEQSALLADYHRLMLDDLPYTLSHSQLIDQKLCDQVAMRQAKESEIQSQIPALKRWQSVTLN</sequence>
<evidence type="ECO:0000313" key="2">
    <source>
        <dbReference type="EMBL" id="PSU32663.1"/>
    </source>
</evidence>
<feature type="chain" id="PRO_5015786959" description="DUF2884 domain-containing protein" evidence="1">
    <location>
        <begin position="24"/>
        <end position="133"/>
    </location>
</feature>
<evidence type="ECO:0000256" key="1">
    <source>
        <dbReference type="SAM" id="SignalP"/>
    </source>
</evidence>
<keyword evidence="1" id="KW-0732">Signal</keyword>
<accession>A0A2T3IW47</accession>
<evidence type="ECO:0008006" key="4">
    <source>
        <dbReference type="Google" id="ProtNLM"/>
    </source>
</evidence>
<name>A0A2T3IW47_9GAMM</name>
<protein>
    <recommendedName>
        <fullName evidence="4">DUF2884 domain-containing protein</fullName>
    </recommendedName>
</protein>
<reference evidence="2 3" key="1">
    <citation type="submission" date="2018-03" db="EMBL/GenBank/DDBJ databases">
        <title>Whole genome sequencing of Histamine producing bacteria.</title>
        <authorList>
            <person name="Butler K."/>
        </authorList>
    </citation>
    <scope>NUCLEOTIDE SEQUENCE [LARGE SCALE GENOMIC DNA]</scope>
    <source>
        <strain evidence="2 3">JCM 13586</strain>
    </source>
</reference>